<evidence type="ECO:0000313" key="1">
    <source>
        <dbReference type="EMBL" id="BAS74688.1"/>
    </source>
</evidence>
<reference evidence="1 2" key="3">
    <citation type="journal article" date="2013" name="Rice">
        <title>Improvement of the Oryza sativa Nipponbare reference genome using next generation sequence and optical map data.</title>
        <authorList>
            <person name="Kawahara Y."/>
            <person name="de la Bastide M."/>
            <person name="Hamilton J.P."/>
            <person name="Kanamori H."/>
            <person name="McCombie W.R."/>
            <person name="Ouyang S."/>
            <person name="Schwartz D.C."/>
            <person name="Tanaka T."/>
            <person name="Wu J."/>
            <person name="Zhou S."/>
            <person name="Childs K.L."/>
            <person name="Davidson R.M."/>
            <person name="Lin H."/>
            <person name="Quesada-Ocampo L."/>
            <person name="Vaillancourt B."/>
            <person name="Sakai H."/>
            <person name="Lee S.S."/>
            <person name="Kim J."/>
            <person name="Numa H."/>
            <person name="Itoh T."/>
            <person name="Buell C.R."/>
            <person name="Matsumoto T."/>
        </authorList>
    </citation>
    <scope>NUCLEOTIDE SEQUENCE [LARGE SCALE GENOMIC DNA]</scope>
    <source>
        <strain evidence="2">cv. Nipponbare</strain>
    </source>
</reference>
<dbReference type="EMBL" id="AP014957">
    <property type="protein sequence ID" value="BAS74688.1"/>
    <property type="molecule type" value="Genomic_DNA"/>
</dbReference>
<reference evidence="1 2" key="2">
    <citation type="journal article" date="2013" name="Plant Cell Physiol.">
        <title>Rice Annotation Project Database (RAP-DB): an integrative and interactive database for rice genomics.</title>
        <authorList>
            <person name="Sakai H."/>
            <person name="Lee S.S."/>
            <person name="Tanaka T."/>
            <person name="Numa H."/>
            <person name="Kim J."/>
            <person name="Kawahara Y."/>
            <person name="Wakimoto H."/>
            <person name="Yang C.C."/>
            <person name="Iwamoto M."/>
            <person name="Abe T."/>
            <person name="Yamada Y."/>
            <person name="Muto A."/>
            <person name="Inokuchi H."/>
            <person name="Ikemura T."/>
            <person name="Matsumoto T."/>
            <person name="Sasaki T."/>
            <person name="Itoh T."/>
        </authorList>
    </citation>
    <scope>NUCLEOTIDE SEQUENCE [LARGE SCALE GENOMIC DNA]</scope>
    <source>
        <strain evidence="2">cv. Nipponbare</strain>
    </source>
</reference>
<feature type="non-terminal residue" evidence="1">
    <location>
        <position position="183"/>
    </location>
</feature>
<dbReference type="AlphaFoldDB" id="A0A0P0V909"/>
<proteinExistence type="predicted"/>
<protein>
    <submittedName>
        <fullName evidence="1">Os01g0785500 protein</fullName>
    </submittedName>
</protein>
<dbReference type="InParanoid" id="A0A0P0V909"/>
<keyword evidence="2" id="KW-1185">Reference proteome</keyword>
<evidence type="ECO:0000313" key="2">
    <source>
        <dbReference type="Proteomes" id="UP000059680"/>
    </source>
</evidence>
<gene>
    <name evidence="1" type="ordered locus">Os01g0785500</name>
    <name evidence="1" type="ORF">OSNPB_010785500</name>
</gene>
<organism evidence="1 2">
    <name type="scientific">Oryza sativa subsp. japonica</name>
    <name type="common">Rice</name>
    <dbReference type="NCBI Taxonomy" id="39947"/>
    <lineage>
        <taxon>Eukaryota</taxon>
        <taxon>Viridiplantae</taxon>
        <taxon>Streptophyta</taxon>
        <taxon>Embryophyta</taxon>
        <taxon>Tracheophyta</taxon>
        <taxon>Spermatophyta</taxon>
        <taxon>Magnoliopsida</taxon>
        <taxon>Liliopsida</taxon>
        <taxon>Poales</taxon>
        <taxon>Poaceae</taxon>
        <taxon>BOP clade</taxon>
        <taxon>Oryzoideae</taxon>
        <taxon>Oryzeae</taxon>
        <taxon>Oryzinae</taxon>
        <taxon>Oryza</taxon>
        <taxon>Oryza sativa</taxon>
    </lineage>
</organism>
<dbReference type="Proteomes" id="UP000059680">
    <property type="component" value="Chromosome 1"/>
</dbReference>
<dbReference type="PaxDb" id="39947-A0A0P0V909"/>
<reference evidence="2" key="1">
    <citation type="journal article" date="2005" name="Nature">
        <title>The map-based sequence of the rice genome.</title>
        <authorList>
            <consortium name="International rice genome sequencing project (IRGSP)"/>
            <person name="Matsumoto T."/>
            <person name="Wu J."/>
            <person name="Kanamori H."/>
            <person name="Katayose Y."/>
            <person name="Fujisawa M."/>
            <person name="Namiki N."/>
            <person name="Mizuno H."/>
            <person name="Yamamoto K."/>
            <person name="Antonio B.A."/>
            <person name="Baba T."/>
            <person name="Sakata K."/>
            <person name="Nagamura Y."/>
            <person name="Aoki H."/>
            <person name="Arikawa K."/>
            <person name="Arita K."/>
            <person name="Bito T."/>
            <person name="Chiden Y."/>
            <person name="Fujitsuka N."/>
            <person name="Fukunaka R."/>
            <person name="Hamada M."/>
            <person name="Harada C."/>
            <person name="Hayashi A."/>
            <person name="Hijishita S."/>
            <person name="Honda M."/>
            <person name="Hosokawa S."/>
            <person name="Ichikawa Y."/>
            <person name="Idonuma A."/>
            <person name="Iijima M."/>
            <person name="Ikeda M."/>
            <person name="Ikeno M."/>
            <person name="Ito K."/>
            <person name="Ito S."/>
            <person name="Ito T."/>
            <person name="Ito Y."/>
            <person name="Ito Y."/>
            <person name="Iwabuchi A."/>
            <person name="Kamiya K."/>
            <person name="Karasawa W."/>
            <person name="Kurita K."/>
            <person name="Katagiri S."/>
            <person name="Kikuta A."/>
            <person name="Kobayashi H."/>
            <person name="Kobayashi N."/>
            <person name="Machita K."/>
            <person name="Maehara T."/>
            <person name="Masukawa M."/>
            <person name="Mizubayashi T."/>
            <person name="Mukai Y."/>
            <person name="Nagasaki H."/>
            <person name="Nagata Y."/>
            <person name="Naito S."/>
            <person name="Nakashima M."/>
            <person name="Nakama Y."/>
            <person name="Nakamichi Y."/>
            <person name="Nakamura M."/>
            <person name="Meguro A."/>
            <person name="Negishi M."/>
            <person name="Ohta I."/>
            <person name="Ohta T."/>
            <person name="Okamoto M."/>
            <person name="Ono N."/>
            <person name="Saji S."/>
            <person name="Sakaguchi M."/>
            <person name="Sakai K."/>
            <person name="Shibata M."/>
            <person name="Shimokawa T."/>
            <person name="Song J."/>
            <person name="Takazaki Y."/>
            <person name="Terasawa K."/>
            <person name="Tsugane M."/>
            <person name="Tsuji K."/>
            <person name="Ueda S."/>
            <person name="Waki K."/>
            <person name="Yamagata H."/>
            <person name="Yamamoto M."/>
            <person name="Yamamoto S."/>
            <person name="Yamane H."/>
            <person name="Yoshiki S."/>
            <person name="Yoshihara R."/>
            <person name="Yukawa K."/>
            <person name="Zhong H."/>
            <person name="Yano M."/>
            <person name="Yuan Q."/>
            <person name="Ouyang S."/>
            <person name="Liu J."/>
            <person name="Jones K.M."/>
            <person name="Gansberger K."/>
            <person name="Moffat K."/>
            <person name="Hill J."/>
            <person name="Bera J."/>
            <person name="Fadrosh D."/>
            <person name="Jin S."/>
            <person name="Johri S."/>
            <person name="Kim M."/>
            <person name="Overton L."/>
            <person name="Reardon M."/>
            <person name="Tsitrin T."/>
            <person name="Vuong H."/>
            <person name="Weaver B."/>
            <person name="Ciecko A."/>
            <person name="Tallon L."/>
            <person name="Jackson J."/>
            <person name="Pai G."/>
            <person name="Aken S.V."/>
            <person name="Utterback T."/>
            <person name="Reidmuller S."/>
            <person name="Feldblyum T."/>
            <person name="Hsiao J."/>
            <person name="Zismann V."/>
            <person name="Iobst S."/>
            <person name="de Vazeille A.R."/>
            <person name="Buell C.R."/>
            <person name="Ying K."/>
            <person name="Li Y."/>
            <person name="Lu T."/>
            <person name="Huang Y."/>
            <person name="Zhao Q."/>
            <person name="Feng Q."/>
            <person name="Zhang L."/>
            <person name="Zhu J."/>
            <person name="Weng Q."/>
            <person name="Mu J."/>
            <person name="Lu Y."/>
            <person name="Fan D."/>
            <person name="Liu Y."/>
            <person name="Guan J."/>
            <person name="Zhang Y."/>
            <person name="Yu S."/>
            <person name="Liu X."/>
            <person name="Zhang Y."/>
            <person name="Hong G."/>
            <person name="Han B."/>
            <person name="Choisne N."/>
            <person name="Demange N."/>
            <person name="Orjeda G."/>
            <person name="Samain S."/>
            <person name="Cattolico L."/>
            <person name="Pelletier E."/>
            <person name="Couloux A."/>
            <person name="Segurens B."/>
            <person name="Wincker P."/>
            <person name="D'Hont A."/>
            <person name="Scarpelli C."/>
            <person name="Weissenbach J."/>
            <person name="Salanoubat M."/>
            <person name="Quetier F."/>
            <person name="Yu Y."/>
            <person name="Kim H.R."/>
            <person name="Rambo T."/>
            <person name="Currie J."/>
            <person name="Collura K."/>
            <person name="Luo M."/>
            <person name="Yang T."/>
            <person name="Ammiraju J.S.S."/>
            <person name="Engler F."/>
            <person name="Soderlund C."/>
            <person name="Wing R.A."/>
            <person name="Palmer L.E."/>
            <person name="de la Bastide M."/>
            <person name="Spiegel L."/>
            <person name="Nascimento L."/>
            <person name="Zutavern T."/>
            <person name="O'Shaughnessy A."/>
            <person name="Dike S."/>
            <person name="Dedhia N."/>
            <person name="Preston R."/>
            <person name="Balija V."/>
            <person name="McCombie W.R."/>
            <person name="Chow T."/>
            <person name="Chen H."/>
            <person name="Chung M."/>
            <person name="Chen C."/>
            <person name="Shaw J."/>
            <person name="Wu H."/>
            <person name="Hsiao K."/>
            <person name="Chao Y."/>
            <person name="Chu M."/>
            <person name="Cheng C."/>
            <person name="Hour A."/>
            <person name="Lee P."/>
            <person name="Lin S."/>
            <person name="Lin Y."/>
            <person name="Liou J."/>
            <person name="Liu S."/>
            <person name="Hsing Y."/>
            <person name="Raghuvanshi S."/>
            <person name="Mohanty A."/>
            <person name="Bharti A.K."/>
            <person name="Gaur A."/>
            <person name="Gupta V."/>
            <person name="Kumar D."/>
            <person name="Ravi V."/>
            <person name="Vij S."/>
            <person name="Kapur A."/>
            <person name="Khurana P."/>
            <person name="Khurana P."/>
            <person name="Khurana J.P."/>
            <person name="Tyagi A.K."/>
            <person name="Gaikwad K."/>
            <person name="Singh A."/>
            <person name="Dalal V."/>
            <person name="Srivastava S."/>
            <person name="Dixit A."/>
            <person name="Pal A.K."/>
            <person name="Ghazi I.A."/>
            <person name="Yadav M."/>
            <person name="Pandit A."/>
            <person name="Bhargava A."/>
            <person name="Sureshbabu K."/>
            <person name="Batra K."/>
            <person name="Sharma T.R."/>
            <person name="Mohapatra T."/>
            <person name="Singh N.K."/>
            <person name="Messing J."/>
            <person name="Nelson A.B."/>
            <person name="Fuks G."/>
            <person name="Kavchok S."/>
            <person name="Keizer G."/>
            <person name="Linton E."/>
            <person name="Llaca V."/>
            <person name="Song R."/>
            <person name="Tanyolac B."/>
            <person name="Young S."/>
            <person name="Ho-Il K."/>
            <person name="Hahn J.H."/>
            <person name="Sangsakoo G."/>
            <person name="Vanavichit A."/>
            <person name="de Mattos Luiz.A.T."/>
            <person name="Zimmer P.D."/>
            <person name="Malone G."/>
            <person name="Dellagostin O."/>
            <person name="de Oliveira A.C."/>
            <person name="Bevan M."/>
            <person name="Bancroft I."/>
            <person name="Minx P."/>
            <person name="Cordum H."/>
            <person name="Wilson R."/>
            <person name="Cheng Z."/>
            <person name="Jin W."/>
            <person name="Jiang J."/>
            <person name="Leong S.A."/>
            <person name="Iwama H."/>
            <person name="Gojobori T."/>
            <person name="Itoh T."/>
            <person name="Niimura Y."/>
            <person name="Fujii Y."/>
            <person name="Habara T."/>
            <person name="Sakai H."/>
            <person name="Sato Y."/>
            <person name="Wilson G."/>
            <person name="Kumar K."/>
            <person name="McCouch S."/>
            <person name="Juretic N."/>
            <person name="Hoen D."/>
            <person name="Wright S."/>
            <person name="Bruskiewich R."/>
            <person name="Bureau T."/>
            <person name="Miyao A."/>
            <person name="Hirochika H."/>
            <person name="Nishikawa T."/>
            <person name="Kadowaki K."/>
            <person name="Sugiura M."/>
            <person name="Burr B."/>
            <person name="Sasaki T."/>
        </authorList>
    </citation>
    <scope>NUCLEOTIDE SEQUENCE [LARGE SCALE GENOMIC DNA]</scope>
    <source>
        <strain evidence="2">cv. Nipponbare</strain>
    </source>
</reference>
<feature type="non-terminal residue" evidence="1">
    <location>
        <position position="1"/>
    </location>
</feature>
<sequence length="183" mass="20718">GTEVLALHPRVEQLDDRARAHAPRRLVLVDGRAPADRVVHELVEGALRHDAYLERADGPVARAALPVDAVQCLLHGQAALLEHGRRHRRAAGAQLPEQHVVARDGGRVRVARVLHQRRAERRQVLHRAAHRRVQLRLVRLVRVDAQRHVLPPHEAEHRGLVLEPRHPQHVAHAITIQPCHNRK</sequence>
<name>A0A0P0V909_ORYSJ</name>
<dbReference type="Gramene" id="Os01t0785500-00">
    <property type="protein sequence ID" value="Os01t0785500-00"/>
    <property type="gene ID" value="Os01g0785500"/>
</dbReference>
<accession>A0A0P0V909</accession>